<dbReference type="Proteomes" id="UP001589870">
    <property type="component" value="Unassembled WGS sequence"/>
</dbReference>
<dbReference type="RefSeq" id="WP_394302238.1">
    <property type="nucleotide sequence ID" value="NZ_JBHMQT010000037.1"/>
</dbReference>
<reference evidence="1 2" key="1">
    <citation type="submission" date="2024-09" db="EMBL/GenBank/DDBJ databases">
        <authorList>
            <person name="Sun Q."/>
            <person name="Mori K."/>
        </authorList>
    </citation>
    <scope>NUCLEOTIDE SEQUENCE [LARGE SCALE GENOMIC DNA]</scope>
    <source>
        <strain evidence="1 2">TBRC 1851</strain>
    </source>
</reference>
<evidence type="ECO:0000313" key="1">
    <source>
        <dbReference type="EMBL" id="MFC0864114.1"/>
    </source>
</evidence>
<comment type="caution">
    <text evidence="1">The sequence shown here is derived from an EMBL/GenBank/DDBJ whole genome shotgun (WGS) entry which is preliminary data.</text>
</comment>
<name>A0ABV6U6N9_9ACTN</name>
<proteinExistence type="predicted"/>
<dbReference type="EMBL" id="JBHMQT010000037">
    <property type="protein sequence ID" value="MFC0864114.1"/>
    <property type="molecule type" value="Genomic_DNA"/>
</dbReference>
<organism evidence="1 2">
    <name type="scientific">Sphaerimonospora cavernae</name>
    <dbReference type="NCBI Taxonomy" id="1740611"/>
    <lineage>
        <taxon>Bacteria</taxon>
        <taxon>Bacillati</taxon>
        <taxon>Actinomycetota</taxon>
        <taxon>Actinomycetes</taxon>
        <taxon>Streptosporangiales</taxon>
        <taxon>Streptosporangiaceae</taxon>
        <taxon>Sphaerimonospora</taxon>
    </lineage>
</organism>
<protein>
    <submittedName>
        <fullName evidence="1">Uncharacterized protein</fullName>
    </submittedName>
</protein>
<keyword evidence="2" id="KW-1185">Reference proteome</keyword>
<accession>A0ABV6U6N9</accession>
<sequence length="116" mass="12522">MKYAMKAALSVRGDFDDLGDVVDEIADELASLQDCNGKLLDFAYGSDATDNAVQFELTVEAGSVDETIETAGSWLRTAIHATGGYTPGWEDSGPRQYAIVYEIDEAGVNVRPLERA</sequence>
<gene>
    <name evidence="1" type="ORF">ACFHYQ_17610</name>
</gene>
<evidence type="ECO:0000313" key="2">
    <source>
        <dbReference type="Proteomes" id="UP001589870"/>
    </source>
</evidence>